<evidence type="ECO:0000313" key="2">
    <source>
        <dbReference type="Proteomes" id="UP000433089"/>
    </source>
</evidence>
<sequence length="65" mass="7661">MMRHQMTFDARKEAQHCLVQAGGWITFHQKEPIFAFPTAEEKRTYMTLMAEKAVDDKKKERMNAT</sequence>
<dbReference type="AlphaFoldDB" id="A0A653VJK2"/>
<reference evidence="1 2" key="1">
    <citation type="submission" date="2019-10" db="EMBL/GenBank/DDBJ databases">
        <authorList>
            <person name="Karimi E."/>
        </authorList>
    </citation>
    <scope>NUCLEOTIDE SEQUENCE [LARGE SCALE GENOMIC DNA]</scope>
    <source>
        <strain evidence="1">Bacillus sp. 348</strain>
    </source>
</reference>
<dbReference type="Proteomes" id="UP000433089">
    <property type="component" value="Unassembled WGS sequence"/>
</dbReference>
<dbReference type="EMBL" id="CABWLH010000010">
    <property type="protein sequence ID" value="VXC06184.1"/>
    <property type="molecule type" value="Genomic_DNA"/>
</dbReference>
<accession>A0A653VJK2</accession>
<dbReference type="RefSeq" id="WP_268431530.1">
    <property type="nucleotide sequence ID" value="NZ_JAKOBD010000015.1"/>
</dbReference>
<organism evidence="1 2">
    <name type="scientific">Bacillus altitudinis</name>
    <dbReference type="NCBI Taxonomy" id="293387"/>
    <lineage>
        <taxon>Bacteria</taxon>
        <taxon>Bacillati</taxon>
        <taxon>Bacillota</taxon>
        <taxon>Bacilli</taxon>
        <taxon>Bacillales</taxon>
        <taxon>Bacillaceae</taxon>
        <taxon>Bacillus</taxon>
    </lineage>
</organism>
<protein>
    <submittedName>
        <fullName evidence="1">Uncharacterized protein</fullName>
    </submittedName>
</protein>
<gene>
    <name evidence="1" type="ORF">BACI348_50164</name>
</gene>
<name>A0A653VJK2_BACAB</name>
<proteinExistence type="predicted"/>
<evidence type="ECO:0000313" key="1">
    <source>
        <dbReference type="EMBL" id="VXC06184.1"/>
    </source>
</evidence>